<keyword evidence="3" id="KW-1185">Reference proteome</keyword>
<protein>
    <submittedName>
        <fullName evidence="2">Uncharacterized protein</fullName>
    </submittedName>
</protein>
<feature type="compositionally biased region" description="Basic and acidic residues" evidence="1">
    <location>
        <begin position="1"/>
        <end position="41"/>
    </location>
</feature>
<reference evidence="2" key="1">
    <citation type="journal article" date="2014" name="Int. J. Syst. Evol. Microbiol.">
        <title>Complete genome sequence of Corynebacterium casei LMG S-19264T (=DSM 44701T), isolated from a smear-ripened cheese.</title>
        <authorList>
            <consortium name="US DOE Joint Genome Institute (JGI-PGF)"/>
            <person name="Walter F."/>
            <person name="Albersmeier A."/>
            <person name="Kalinowski J."/>
            <person name="Ruckert C."/>
        </authorList>
    </citation>
    <scope>NUCLEOTIDE SEQUENCE</scope>
    <source>
        <strain evidence="2">CCM 7664</strain>
    </source>
</reference>
<feature type="region of interest" description="Disordered" evidence="1">
    <location>
        <begin position="1"/>
        <end position="73"/>
    </location>
</feature>
<evidence type="ECO:0000313" key="3">
    <source>
        <dbReference type="Proteomes" id="UP000627205"/>
    </source>
</evidence>
<organism evidence="2 3">
    <name type="scientific">Oxalicibacterium solurbis</name>
    <dbReference type="NCBI Taxonomy" id="69280"/>
    <lineage>
        <taxon>Bacteria</taxon>
        <taxon>Pseudomonadati</taxon>
        <taxon>Pseudomonadota</taxon>
        <taxon>Betaproteobacteria</taxon>
        <taxon>Burkholderiales</taxon>
        <taxon>Oxalobacteraceae</taxon>
        <taxon>Oxalicibacterium</taxon>
    </lineage>
</organism>
<gene>
    <name evidence="2" type="ORF">GCM10011430_18890</name>
</gene>
<proteinExistence type="predicted"/>
<dbReference type="EMBL" id="BMDP01000002">
    <property type="protein sequence ID" value="GGI54715.1"/>
    <property type="molecule type" value="Genomic_DNA"/>
</dbReference>
<name>A0A8J3AWN8_9BURK</name>
<dbReference type="Proteomes" id="UP000627205">
    <property type="component" value="Unassembled WGS sequence"/>
</dbReference>
<feature type="compositionally biased region" description="Basic and acidic residues" evidence="1">
    <location>
        <begin position="49"/>
        <end position="63"/>
    </location>
</feature>
<evidence type="ECO:0000313" key="2">
    <source>
        <dbReference type="EMBL" id="GGI54715.1"/>
    </source>
</evidence>
<dbReference type="AlphaFoldDB" id="A0A8J3AWN8"/>
<sequence length="73" mass="8046">MARTSKETGSHMLEEADIGSGEKRPADHETEEEISKIRDQTRNQPGHKSSGEAERDGTDKGLLQDEPFPPKGN</sequence>
<accession>A0A8J3AWN8</accession>
<comment type="caution">
    <text evidence="2">The sequence shown here is derived from an EMBL/GenBank/DDBJ whole genome shotgun (WGS) entry which is preliminary data.</text>
</comment>
<reference evidence="2" key="2">
    <citation type="submission" date="2020-09" db="EMBL/GenBank/DDBJ databases">
        <authorList>
            <person name="Sun Q."/>
            <person name="Sedlacek I."/>
        </authorList>
    </citation>
    <scope>NUCLEOTIDE SEQUENCE</scope>
    <source>
        <strain evidence="2">CCM 7664</strain>
    </source>
</reference>
<evidence type="ECO:0000256" key="1">
    <source>
        <dbReference type="SAM" id="MobiDB-lite"/>
    </source>
</evidence>